<evidence type="ECO:0000256" key="3">
    <source>
        <dbReference type="ARBA" id="ARBA00022801"/>
    </source>
</evidence>
<dbReference type="InterPro" id="IPR001478">
    <property type="entry name" value="PDZ"/>
</dbReference>
<dbReference type="PANTHER" id="PTHR32060:SF30">
    <property type="entry name" value="CARBOXY-TERMINAL PROCESSING PROTEASE CTPA"/>
    <property type="match status" value="1"/>
</dbReference>
<dbReference type="Gene3D" id="2.30.42.10">
    <property type="match status" value="1"/>
</dbReference>
<dbReference type="EMBL" id="FQXJ01000003">
    <property type="protein sequence ID" value="SHH22215.1"/>
    <property type="molecule type" value="Genomic_DNA"/>
</dbReference>
<evidence type="ECO:0000256" key="1">
    <source>
        <dbReference type="ARBA" id="ARBA00009179"/>
    </source>
</evidence>
<evidence type="ECO:0000256" key="2">
    <source>
        <dbReference type="ARBA" id="ARBA00022670"/>
    </source>
</evidence>
<dbReference type="CDD" id="cd06782">
    <property type="entry name" value="cpPDZ_CPP-like"/>
    <property type="match status" value="1"/>
</dbReference>
<keyword evidence="8" id="KW-1185">Reference proteome</keyword>
<dbReference type="AlphaFoldDB" id="A0A1M5R766"/>
<dbReference type="InterPro" id="IPR029045">
    <property type="entry name" value="ClpP/crotonase-like_dom_sf"/>
</dbReference>
<dbReference type="SMART" id="SM00245">
    <property type="entry name" value="TSPc"/>
    <property type="match status" value="1"/>
</dbReference>
<dbReference type="GO" id="GO:0007165">
    <property type="term" value="P:signal transduction"/>
    <property type="evidence" value="ECO:0007669"/>
    <property type="project" value="TreeGrafter"/>
</dbReference>
<gene>
    <name evidence="7" type="ORF">SAMN02746098_00480</name>
</gene>
<keyword evidence="4 5" id="KW-0720">Serine protease</keyword>
<dbReference type="Pfam" id="PF03572">
    <property type="entry name" value="Peptidase_S41"/>
    <property type="match status" value="1"/>
</dbReference>
<dbReference type="GO" id="GO:0008236">
    <property type="term" value="F:serine-type peptidase activity"/>
    <property type="evidence" value="ECO:0007669"/>
    <property type="project" value="UniProtKB-KW"/>
</dbReference>
<dbReference type="SMART" id="SM00228">
    <property type="entry name" value="PDZ"/>
    <property type="match status" value="1"/>
</dbReference>
<evidence type="ECO:0000313" key="8">
    <source>
        <dbReference type="Proteomes" id="UP000183954"/>
    </source>
</evidence>
<sequence>MKRIAKNIGVIFLVFSVLVTTLVSGVVIANVNNVGRLVHVVQLIRNDYLENVSTVQLVEGATKGIVEILGDPYSTYMNAQENQELFQMLEGKFGGIGIVLSLKDPKKLVVLRPIKNSPASRAGIQSGDVISKINDADTLGMEQDKAVGLMRGEPGTKVDIALYRESSNKTFTVSLTRENITVPTVDGQALPGNPDIAYVSITQFGSDTGTELKETFNTMNITKFKGLILDLRYNHGGELNAAVQVASYFIPEGPVVYIVDKQENVDTKMSTGTYLGMPMVVLVNEESASAAEIVAGAIKDKETASLVGVKTFGKGIVQTIFPLDGGTSVKLTTAKYLTPNKLDIHKKGIEPDVVVELGKGQQATITPQDTNFDAQLQKALQTLQGKLK</sequence>
<dbReference type="OrthoDB" id="9812068at2"/>
<evidence type="ECO:0000256" key="4">
    <source>
        <dbReference type="ARBA" id="ARBA00022825"/>
    </source>
</evidence>
<keyword evidence="3 5" id="KW-0378">Hydrolase</keyword>
<dbReference type="InterPro" id="IPR005151">
    <property type="entry name" value="Tail-specific_protease"/>
</dbReference>
<dbReference type="PROSITE" id="PS50106">
    <property type="entry name" value="PDZ"/>
    <property type="match status" value="1"/>
</dbReference>
<dbReference type="Gene3D" id="3.30.750.44">
    <property type="match status" value="1"/>
</dbReference>
<dbReference type="GO" id="GO:0004175">
    <property type="term" value="F:endopeptidase activity"/>
    <property type="evidence" value="ECO:0007669"/>
    <property type="project" value="TreeGrafter"/>
</dbReference>
<feature type="domain" description="PDZ" evidence="6">
    <location>
        <begin position="85"/>
        <end position="151"/>
    </location>
</feature>
<organism evidence="7 8">
    <name type="scientific">Desulfosporosinus lacus DSM 15449</name>
    <dbReference type="NCBI Taxonomy" id="1121420"/>
    <lineage>
        <taxon>Bacteria</taxon>
        <taxon>Bacillati</taxon>
        <taxon>Bacillota</taxon>
        <taxon>Clostridia</taxon>
        <taxon>Eubacteriales</taxon>
        <taxon>Desulfitobacteriaceae</taxon>
        <taxon>Desulfosporosinus</taxon>
    </lineage>
</organism>
<protein>
    <submittedName>
        <fullName evidence="7">Carboxyl-terminal processing protease</fullName>
    </submittedName>
</protein>
<keyword evidence="2 5" id="KW-0645">Protease</keyword>
<dbReference type="CDD" id="cd07560">
    <property type="entry name" value="Peptidase_S41_CPP"/>
    <property type="match status" value="1"/>
</dbReference>
<dbReference type="SUPFAM" id="SSF52096">
    <property type="entry name" value="ClpP/crotonase"/>
    <property type="match status" value="1"/>
</dbReference>
<evidence type="ECO:0000313" key="7">
    <source>
        <dbReference type="EMBL" id="SHH22215.1"/>
    </source>
</evidence>
<name>A0A1M5R766_9FIRM</name>
<dbReference type="GO" id="GO:0030288">
    <property type="term" value="C:outer membrane-bounded periplasmic space"/>
    <property type="evidence" value="ECO:0007669"/>
    <property type="project" value="TreeGrafter"/>
</dbReference>
<reference evidence="8" key="1">
    <citation type="submission" date="2016-11" db="EMBL/GenBank/DDBJ databases">
        <authorList>
            <person name="Varghese N."/>
            <person name="Submissions S."/>
        </authorList>
    </citation>
    <scope>NUCLEOTIDE SEQUENCE [LARGE SCALE GENOMIC DNA]</scope>
    <source>
        <strain evidence="8">DSM 15449</strain>
    </source>
</reference>
<dbReference type="InterPro" id="IPR055210">
    <property type="entry name" value="CtpA/B_N"/>
</dbReference>
<dbReference type="SUPFAM" id="SSF50156">
    <property type="entry name" value="PDZ domain-like"/>
    <property type="match status" value="1"/>
</dbReference>
<dbReference type="FunFam" id="2.30.42.10:FF:000063">
    <property type="entry name" value="Peptidase, S41 family"/>
    <property type="match status" value="1"/>
</dbReference>
<dbReference type="STRING" id="1121420.SAMN02746098_00480"/>
<dbReference type="Pfam" id="PF13180">
    <property type="entry name" value="PDZ_2"/>
    <property type="match status" value="1"/>
</dbReference>
<dbReference type="PANTHER" id="PTHR32060">
    <property type="entry name" value="TAIL-SPECIFIC PROTEASE"/>
    <property type="match status" value="1"/>
</dbReference>
<accession>A0A1M5R766</accession>
<dbReference type="GO" id="GO:0006508">
    <property type="term" value="P:proteolysis"/>
    <property type="evidence" value="ECO:0007669"/>
    <property type="project" value="UniProtKB-KW"/>
</dbReference>
<dbReference type="Pfam" id="PF22694">
    <property type="entry name" value="CtpB_N-like"/>
    <property type="match status" value="1"/>
</dbReference>
<evidence type="ECO:0000256" key="5">
    <source>
        <dbReference type="RuleBase" id="RU004404"/>
    </source>
</evidence>
<comment type="similarity">
    <text evidence="1 5">Belongs to the peptidase S41A family.</text>
</comment>
<dbReference type="Gene3D" id="3.90.226.10">
    <property type="entry name" value="2-enoyl-CoA Hydratase, Chain A, domain 1"/>
    <property type="match status" value="1"/>
</dbReference>
<proteinExistence type="inferred from homology"/>
<dbReference type="InterPro" id="IPR036034">
    <property type="entry name" value="PDZ_sf"/>
</dbReference>
<dbReference type="InterPro" id="IPR004447">
    <property type="entry name" value="Peptidase_S41A"/>
</dbReference>
<dbReference type="NCBIfam" id="TIGR00225">
    <property type="entry name" value="prc"/>
    <property type="match status" value="1"/>
</dbReference>
<evidence type="ECO:0000259" key="6">
    <source>
        <dbReference type="PROSITE" id="PS50106"/>
    </source>
</evidence>
<dbReference type="Proteomes" id="UP000183954">
    <property type="component" value="Unassembled WGS sequence"/>
</dbReference>